<dbReference type="EMBL" id="SXDK01000004">
    <property type="protein sequence ID" value="NFU59575.1"/>
    <property type="molecule type" value="Genomic_DNA"/>
</dbReference>
<dbReference type="AlphaFoldDB" id="A0A6G4D9W4"/>
<evidence type="ECO:0000256" key="1">
    <source>
        <dbReference type="ARBA" id="ARBA00023118"/>
    </source>
</evidence>
<accession>A0A6G4D9W4</accession>
<dbReference type="GO" id="GO:0051607">
    <property type="term" value="P:defense response to virus"/>
    <property type="evidence" value="ECO:0007669"/>
    <property type="project" value="UniProtKB-KW"/>
</dbReference>
<name>A0A6G4D9W4_CLOBO</name>
<keyword evidence="1" id="KW-0051">Antiviral defense</keyword>
<dbReference type="Proteomes" id="UP000785180">
    <property type="component" value="Unassembled WGS sequence"/>
</dbReference>
<evidence type="ECO:0000313" key="2">
    <source>
        <dbReference type="EMBL" id="NFD87682.1"/>
    </source>
</evidence>
<organism evidence="2">
    <name type="scientific">Clostridium botulinum</name>
    <dbReference type="NCBI Taxonomy" id="1491"/>
    <lineage>
        <taxon>Bacteria</taxon>
        <taxon>Bacillati</taxon>
        <taxon>Bacillota</taxon>
        <taxon>Clostridia</taxon>
        <taxon>Eubacteriales</taxon>
        <taxon>Clostridiaceae</taxon>
        <taxon>Clostridium</taxon>
    </lineage>
</organism>
<dbReference type="InterPro" id="IPR013422">
    <property type="entry name" value="CRISPR-assoc_prot_Cas5_N"/>
</dbReference>
<gene>
    <name evidence="2" type="primary">cas5</name>
    <name evidence="2" type="ORF">FCV13_06545</name>
    <name evidence="3" type="ORF">FDF67_05025</name>
</gene>
<reference evidence="2" key="1">
    <citation type="submission" date="2019-04" db="EMBL/GenBank/DDBJ databases">
        <title>Genome sequencing of Clostridium botulinum Groups I-IV and Clostridium butyricum.</title>
        <authorList>
            <person name="Brunt J."/>
            <person name="Van Vliet A.H.M."/>
            <person name="Stringer S.C."/>
            <person name="Carter A.T."/>
            <person name="Peck M.W."/>
        </authorList>
    </citation>
    <scope>NUCLEOTIDE SEQUENCE</scope>
    <source>
        <strain evidence="3">7221C</strain>
        <strain evidence="2">Colworth BL165</strain>
    </source>
</reference>
<dbReference type="RefSeq" id="WP_015978941.1">
    <property type="nucleotide sequence ID" value="NZ_CP063817.1"/>
</dbReference>
<dbReference type="NCBIfam" id="TIGR02593">
    <property type="entry name" value="CRISPR_cas5"/>
    <property type="match status" value="1"/>
</dbReference>
<sequence length="214" mass="25009">MEFNKLILTSTMAHFKSGINGKNQNTFRVPPISTIVGILKNIYGKEVKNFIFGYTCQYEDVFKDVNTIYKEVNLNITSAKGDRFQHDIAFIEYLINPTITIYTNLDVPIQINDILNLGKTNCLAKCKFEKENITLKECTGYNQWTPKNIGNGKIKRINKETIYNKNKGYYDYYTDLFRLNEEFITKHMLEDTEEGIQLWQYKRVGDIECYQGKV</sequence>
<protein>
    <submittedName>
        <fullName evidence="2">CRISPR-associated protein Cas5</fullName>
    </submittedName>
</protein>
<dbReference type="EMBL" id="SWNS01000004">
    <property type="protein sequence ID" value="NFD87682.1"/>
    <property type="molecule type" value="Genomic_DNA"/>
</dbReference>
<evidence type="ECO:0000313" key="3">
    <source>
        <dbReference type="EMBL" id="NFU59575.1"/>
    </source>
</evidence>
<comment type="caution">
    <text evidence="2">The sequence shown here is derived from an EMBL/GenBank/DDBJ whole genome shotgun (WGS) entry which is preliminary data.</text>
</comment>
<proteinExistence type="predicted"/>